<proteinExistence type="predicted"/>
<reference evidence="1 2" key="1">
    <citation type="submission" date="2018-06" db="EMBL/GenBank/DDBJ databases">
        <title>Genomic Encyclopedia of Archaeal and Bacterial Type Strains, Phase II (KMG-II): from individual species to whole genera.</title>
        <authorList>
            <person name="Goeker M."/>
        </authorList>
    </citation>
    <scope>NUCLEOTIDE SEQUENCE [LARGE SCALE GENOMIC DNA]</scope>
    <source>
        <strain evidence="1 2">DSM 24525</strain>
    </source>
</reference>
<dbReference type="Proteomes" id="UP000249688">
    <property type="component" value="Unassembled WGS sequence"/>
</dbReference>
<evidence type="ECO:0000313" key="2">
    <source>
        <dbReference type="Proteomes" id="UP000249688"/>
    </source>
</evidence>
<name>A0A2W7IC35_9PROT</name>
<protein>
    <submittedName>
        <fullName evidence="1">Uncharacterized protein</fullName>
    </submittedName>
</protein>
<keyword evidence="2" id="KW-1185">Reference proteome</keyword>
<sequence length="117" mass="13228">MRQTSFRPWARSPTSNGTRCTRICRRVRSRAGRSAHRASAVPTRYGKPDTIARYYRRLTHAGPWQNLLRALLALGPGHPLRWIEAFIFKACRRAHPILGLVLIRGQGPTRSRGGTCP</sequence>
<evidence type="ECO:0000313" key="1">
    <source>
        <dbReference type="EMBL" id="PZW43122.1"/>
    </source>
</evidence>
<organism evidence="1 2">
    <name type="scientific">Humitalea rosea</name>
    <dbReference type="NCBI Taxonomy" id="990373"/>
    <lineage>
        <taxon>Bacteria</taxon>
        <taxon>Pseudomonadati</taxon>
        <taxon>Pseudomonadota</taxon>
        <taxon>Alphaproteobacteria</taxon>
        <taxon>Acetobacterales</taxon>
        <taxon>Roseomonadaceae</taxon>
        <taxon>Humitalea</taxon>
    </lineage>
</organism>
<gene>
    <name evidence="1" type="ORF">C8P66_11643</name>
</gene>
<dbReference type="EMBL" id="QKYU01000016">
    <property type="protein sequence ID" value="PZW43122.1"/>
    <property type="molecule type" value="Genomic_DNA"/>
</dbReference>
<comment type="caution">
    <text evidence="1">The sequence shown here is derived from an EMBL/GenBank/DDBJ whole genome shotgun (WGS) entry which is preliminary data.</text>
</comment>
<dbReference type="AlphaFoldDB" id="A0A2W7IC35"/>
<accession>A0A2W7IC35</accession>